<accession>A0A4U0XFU4</accession>
<dbReference type="OrthoDB" id="4868994at2759"/>
<dbReference type="EMBL" id="NAJQ01000180">
    <property type="protein sequence ID" value="TKA75864.1"/>
    <property type="molecule type" value="Genomic_DNA"/>
</dbReference>
<proteinExistence type="predicted"/>
<organism evidence="2 3">
    <name type="scientific">Friedmanniomyces simplex</name>
    <dbReference type="NCBI Taxonomy" id="329884"/>
    <lineage>
        <taxon>Eukaryota</taxon>
        <taxon>Fungi</taxon>
        <taxon>Dikarya</taxon>
        <taxon>Ascomycota</taxon>
        <taxon>Pezizomycotina</taxon>
        <taxon>Dothideomycetes</taxon>
        <taxon>Dothideomycetidae</taxon>
        <taxon>Mycosphaerellales</taxon>
        <taxon>Teratosphaeriaceae</taxon>
        <taxon>Friedmanniomyces</taxon>
    </lineage>
</organism>
<dbReference type="AlphaFoldDB" id="A0A4U0XFU4"/>
<comment type="caution">
    <text evidence="2">The sequence shown here is derived from an EMBL/GenBank/DDBJ whole genome shotgun (WGS) entry which is preliminary data.</text>
</comment>
<evidence type="ECO:0008006" key="4">
    <source>
        <dbReference type="Google" id="ProtNLM"/>
    </source>
</evidence>
<feature type="transmembrane region" description="Helical" evidence="1">
    <location>
        <begin position="104"/>
        <end position="122"/>
    </location>
</feature>
<protein>
    <recommendedName>
        <fullName evidence="4">Altered inheritance of mitochondria protein 19</fullName>
    </recommendedName>
</protein>
<reference evidence="2 3" key="1">
    <citation type="submission" date="2017-03" db="EMBL/GenBank/DDBJ databases">
        <title>Genomes of endolithic fungi from Antarctica.</title>
        <authorList>
            <person name="Coleine C."/>
            <person name="Masonjones S."/>
            <person name="Stajich J.E."/>
        </authorList>
    </citation>
    <scope>NUCLEOTIDE SEQUENCE [LARGE SCALE GENOMIC DNA]</scope>
    <source>
        <strain evidence="2 3">CCFEE 5184</strain>
    </source>
</reference>
<keyword evidence="1" id="KW-0472">Membrane</keyword>
<keyword evidence="3" id="KW-1185">Reference proteome</keyword>
<dbReference type="STRING" id="329884.A0A4U0XFU4"/>
<name>A0A4U0XFU4_9PEZI</name>
<sequence>MPSKDVEKAEQGLLQYAKAWGENPVPAALTATLITAQHLRPPAYLPLLFPPVFLFSSYLNLNGYKTDSAGITAAWSGAYLLLARRRRQGFGNKFGVRGVIRGGTMGLCLVNVVGGGLGYAFGGGKAEV</sequence>
<keyword evidence="1" id="KW-0812">Transmembrane</keyword>
<keyword evidence="1" id="KW-1133">Transmembrane helix</keyword>
<evidence type="ECO:0000313" key="2">
    <source>
        <dbReference type="EMBL" id="TKA75864.1"/>
    </source>
</evidence>
<dbReference type="Proteomes" id="UP000309340">
    <property type="component" value="Unassembled WGS sequence"/>
</dbReference>
<evidence type="ECO:0000313" key="3">
    <source>
        <dbReference type="Proteomes" id="UP000309340"/>
    </source>
</evidence>
<evidence type="ECO:0000256" key="1">
    <source>
        <dbReference type="SAM" id="Phobius"/>
    </source>
</evidence>
<gene>
    <name evidence="2" type="ORF">B0A55_04863</name>
</gene>